<feature type="domain" description="Luciferase" evidence="1">
    <location>
        <begin position="35"/>
        <end position="96"/>
    </location>
</feature>
<accession>A0A9J7BQZ2</accession>
<organism evidence="2 3">
    <name type="scientific">Occallatibacter riparius</name>
    <dbReference type="NCBI Taxonomy" id="1002689"/>
    <lineage>
        <taxon>Bacteria</taxon>
        <taxon>Pseudomonadati</taxon>
        <taxon>Acidobacteriota</taxon>
        <taxon>Terriglobia</taxon>
        <taxon>Terriglobales</taxon>
        <taxon>Acidobacteriaceae</taxon>
        <taxon>Occallatibacter</taxon>
    </lineage>
</organism>
<dbReference type="AlphaFoldDB" id="A0A9J7BQZ2"/>
<evidence type="ECO:0000313" key="3">
    <source>
        <dbReference type="Proteomes" id="UP001059380"/>
    </source>
</evidence>
<reference evidence="2" key="1">
    <citation type="submission" date="2021-04" db="EMBL/GenBank/DDBJ databases">
        <title>Phylogenetic analysis of Acidobacteriaceae.</title>
        <authorList>
            <person name="Qiu L."/>
            <person name="Zhang Q."/>
        </authorList>
    </citation>
    <scope>NUCLEOTIDE SEQUENCE</scope>
    <source>
        <strain evidence="2">DSM 25168</strain>
    </source>
</reference>
<dbReference type="Proteomes" id="UP001059380">
    <property type="component" value="Chromosome"/>
</dbReference>
<dbReference type="RefSeq" id="WP_260793666.1">
    <property type="nucleotide sequence ID" value="NZ_CP093313.1"/>
</dbReference>
<proteinExistence type="predicted"/>
<dbReference type="EMBL" id="CP093313">
    <property type="protein sequence ID" value="UWZ84162.1"/>
    <property type="molecule type" value="Genomic_DNA"/>
</dbReference>
<protein>
    <submittedName>
        <fullName evidence="2">DUF5519 family protein</fullName>
    </submittedName>
</protein>
<sequence>MAIAAVKLKDEVSSWPGISVHPHRFAAREYRFGRAEVGHVHFWGDVDIPFPRPVHDWIIAQNLAEQHRWVPDSGWTTFRIRAQEGVEHAIWLMRLSYLRYLLRSAAKPAELLASEAERLHLSPDLVRILSSFTPAGAKSI</sequence>
<gene>
    <name evidence="2" type="ORF">MOP44_26865</name>
</gene>
<evidence type="ECO:0000313" key="2">
    <source>
        <dbReference type="EMBL" id="UWZ84162.1"/>
    </source>
</evidence>
<name>A0A9J7BQZ2_9BACT</name>
<keyword evidence="3" id="KW-1185">Reference proteome</keyword>
<dbReference type="Pfam" id="PF17648">
    <property type="entry name" value="Luciferase"/>
    <property type="match status" value="1"/>
</dbReference>
<dbReference type="KEGG" id="orp:MOP44_26865"/>
<evidence type="ECO:0000259" key="1">
    <source>
        <dbReference type="Pfam" id="PF17648"/>
    </source>
</evidence>
<dbReference type="InterPro" id="IPR040841">
    <property type="entry name" value="Luciferase_dom"/>
</dbReference>